<dbReference type="RefSeq" id="WP_183195805.1">
    <property type="nucleotide sequence ID" value="NZ_JACIDA010000001.1"/>
</dbReference>
<dbReference type="CDD" id="cd00082">
    <property type="entry name" value="HisKA"/>
    <property type="match status" value="1"/>
</dbReference>
<dbReference type="SMART" id="SM00065">
    <property type="entry name" value="GAF"/>
    <property type="match status" value="1"/>
</dbReference>
<evidence type="ECO:0000256" key="3">
    <source>
        <dbReference type="ARBA" id="ARBA00022553"/>
    </source>
</evidence>
<feature type="domain" description="Protein kinase" evidence="4">
    <location>
        <begin position="1"/>
        <end position="288"/>
    </location>
</feature>
<evidence type="ECO:0000259" key="4">
    <source>
        <dbReference type="PROSITE" id="PS50011"/>
    </source>
</evidence>
<dbReference type="InterPro" id="IPR036097">
    <property type="entry name" value="HisK_dim/P_sf"/>
</dbReference>
<dbReference type="PRINTS" id="PR00344">
    <property type="entry name" value="BCTRLSENSOR"/>
</dbReference>
<dbReference type="SUPFAM" id="SSF47384">
    <property type="entry name" value="Homodimeric domain of signal transducing histidine kinase"/>
    <property type="match status" value="1"/>
</dbReference>
<dbReference type="InterPro" id="IPR053159">
    <property type="entry name" value="Hybrid_Histidine_Kinase"/>
</dbReference>
<dbReference type="SUPFAM" id="SSF52540">
    <property type="entry name" value="P-loop containing nucleoside triphosphate hydrolases"/>
    <property type="match status" value="1"/>
</dbReference>
<evidence type="ECO:0000256" key="2">
    <source>
        <dbReference type="ARBA" id="ARBA00012438"/>
    </source>
</evidence>
<feature type="domain" description="Histidine kinase" evidence="5">
    <location>
        <begin position="1490"/>
        <end position="1704"/>
    </location>
</feature>
<dbReference type="GO" id="GO:0000155">
    <property type="term" value="F:phosphorelay sensor kinase activity"/>
    <property type="evidence" value="ECO:0007669"/>
    <property type="project" value="InterPro"/>
</dbReference>
<dbReference type="PROSITE" id="PS50011">
    <property type="entry name" value="PROTEIN_KINASE_DOM"/>
    <property type="match status" value="1"/>
</dbReference>
<dbReference type="InterPro" id="IPR003018">
    <property type="entry name" value="GAF"/>
</dbReference>
<name>A0A7W6A1S1_9CAUL</name>
<dbReference type="Pfam" id="PF13191">
    <property type="entry name" value="AAA_16"/>
    <property type="match status" value="1"/>
</dbReference>
<dbReference type="Pfam" id="PF01590">
    <property type="entry name" value="GAF"/>
    <property type="match status" value="1"/>
</dbReference>
<dbReference type="GO" id="GO:0005524">
    <property type="term" value="F:ATP binding"/>
    <property type="evidence" value="ECO:0007669"/>
    <property type="project" value="InterPro"/>
</dbReference>
<accession>A0A7W6A1S1</accession>
<gene>
    <name evidence="6" type="ORF">GGR11_001163</name>
</gene>
<dbReference type="Gene3D" id="3.30.450.40">
    <property type="match status" value="1"/>
</dbReference>
<dbReference type="SUPFAM" id="SSF56112">
    <property type="entry name" value="Protein kinase-like (PK-like)"/>
    <property type="match status" value="1"/>
</dbReference>
<dbReference type="InterPro" id="IPR029016">
    <property type="entry name" value="GAF-like_dom_sf"/>
</dbReference>
<sequence>MHVLSRKVIASVDPTKDWGWIESAVRRRLSEDRGVVWHELKEADGTGWRLMSAPVASAEAVQGLQTFYETTMRLSSQWVDSPAALLRSDDELLLVLARNPGRAVAPVRDNKPESVSQFLKTAAAAAEALAHVHGAGILHRAIRPSALLEDEAGAVTLTGFIRAVAQDRKSSFPVAFAHALDDADILYAAPEQARRTRPYSDERSDLYSLGVSLYELLTGRPPFEARTRAEWLHAHLAIEPAPPSRHRSGVPAALDAVILKLMAKDPADRHRSADSLCSDLQRTLTAWLSSGVFTAVDARPAYRARGAARRLFGRGDEAAALVEAWRRVQADGAFEMVLLAGAGGAGKSCLVERLPQFSGQDSLNMLTGKADALQEQAPFALMRSVLGALVAQLLVSSAAVLNETRTRILKAVAGHGQLIVDLVPDAKIILGKSAALSDLPPAAARERIVQVILAALSAFASEDAPLVLFLDDLQWADEDSLEVLKAAVAAPPAHMLLIGAYRDDEADRLAAPGGVIPLAREGVARLTEIHLGPLSQATLTDLVAAALGRDSESVFNLAEMIHERTAGNPFFVDQLLGRFFDDHVIAYDIERGIWAWNDADVAAYSHAEDVLEFLGEHFEQLPAEQRDMLRLLACIGRQADKQTVERLAGSDAAEVRRRIQPLIDAGLVLVHPARYVISHDRVLEAAYALTPLSERRLLHAQIARLMIEMNASTTSEGAFEIATQIERVGDDVPASDRVPFVIALLAAARGARTAAAVVRALQLLESARALVLPAWWTRHYELMFDLHLLQCECLIAGAMIDEAEANIDALLLRAGRPLDTAAVHRLKAMVLTVRSDYVKAIEAALEGLNLLGVVLERRPVPADYDTALGPIRSAMGGRRLEDVSGLPTMEDPSMRMAMSLLSTLISSMFVEDEMRFLHVAKMVELTFKHGRTPDSAYGLAWFGVMIAHRYDAYHEGFAYGQAALGLVRRHGYAGQLTATLVAVDQLSPWVEPLSDTLGHIRSAIAAGRSAGDVGMTCYARNHLVSDLIVSGEHLSIIVEEADEAIALTRQVGYSDIEHLIGAQRRLVRDLQVDPVRTPIVGAEPQIVSYASQFWARLYEGMGAYFAGDYADACISLGEAEALLWTVPAHIDSAYCVLFKALAETAAADASNASAVVARVRPLLDRLATWAALNPLTFTNKQRLVEAQIAYLEGDSLLALRRFDESIVAAVAAGFVHEEAIARERAAGCYEALGFAAAAQHQLNAAHDAYVRWGAAGKARRLAQIHPRLAGQSRTERDADGPGHAILDLDVITRVSQTLSEEIPLDRVIETLMSNIIIHAGADHGVLVLLRGPDPVVQAEGRVVEGDVVMTTATTTPTNRQVPAAILNEVMRTWKPKVIDDARLEWRRQVRTPMETTARSVLALPLLSRGALIGMIYLENHLAPGVFTPERTTMTQILASQAAVSIEMARLYSELLTENVNRTDIEFALRKARVELAQTSHLTVMGELAASISHEINQPLASILALSSAGVRWLQRSAPDVGEALETFHELEVAANRAAGIVSSLRSLAKQTPPALTSLSIYQIVEDVLRITAGDVEANKVVVEARLHCAQHTVHGDPIQLQQVVLNLITNAIDAMEATPISERRLTVGSALEDGYVKISVGDAGKGLPQGDAERIFGAMFTTKEKGMGMGLAICRSIIQSHGGQIGAVQRERGTELWFTLPLRPN</sequence>
<dbReference type="Gene3D" id="1.10.287.130">
    <property type="match status" value="1"/>
</dbReference>
<dbReference type="SMART" id="SM00387">
    <property type="entry name" value="HATPase_c"/>
    <property type="match status" value="1"/>
</dbReference>
<dbReference type="Pfam" id="PF00069">
    <property type="entry name" value="Pkinase"/>
    <property type="match status" value="1"/>
</dbReference>
<dbReference type="InterPro" id="IPR004358">
    <property type="entry name" value="Sig_transdc_His_kin-like_C"/>
</dbReference>
<comment type="caution">
    <text evidence="6">The sequence shown here is derived from an EMBL/GenBank/DDBJ whole genome shotgun (WGS) entry which is preliminary data.</text>
</comment>
<dbReference type="InterPro" id="IPR000719">
    <property type="entry name" value="Prot_kinase_dom"/>
</dbReference>
<dbReference type="SMART" id="SM00220">
    <property type="entry name" value="S_TKc"/>
    <property type="match status" value="1"/>
</dbReference>
<dbReference type="Gene3D" id="3.30.565.10">
    <property type="entry name" value="Histidine kinase-like ATPase, C-terminal domain"/>
    <property type="match status" value="1"/>
</dbReference>
<dbReference type="InterPro" id="IPR027417">
    <property type="entry name" value="P-loop_NTPase"/>
</dbReference>
<reference evidence="6 7" key="1">
    <citation type="submission" date="2020-08" db="EMBL/GenBank/DDBJ databases">
        <title>Genomic Encyclopedia of Type Strains, Phase IV (KMG-IV): sequencing the most valuable type-strain genomes for metagenomic binning, comparative biology and taxonomic classification.</title>
        <authorList>
            <person name="Goeker M."/>
        </authorList>
    </citation>
    <scope>NUCLEOTIDE SEQUENCE [LARGE SCALE GENOMIC DNA]</scope>
    <source>
        <strain evidence="6 7">DSM 14878</strain>
    </source>
</reference>
<evidence type="ECO:0000313" key="7">
    <source>
        <dbReference type="Proteomes" id="UP000532936"/>
    </source>
</evidence>
<evidence type="ECO:0000256" key="1">
    <source>
        <dbReference type="ARBA" id="ARBA00000085"/>
    </source>
</evidence>
<keyword evidence="6" id="KW-0418">Kinase</keyword>
<dbReference type="SMART" id="SM00388">
    <property type="entry name" value="HisKA"/>
    <property type="match status" value="1"/>
</dbReference>
<dbReference type="InterPro" id="IPR011009">
    <property type="entry name" value="Kinase-like_dom_sf"/>
</dbReference>
<evidence type="ECO:0000313" key="6">
    <source>
        <dbReference type="EMBL" id="MBB3871649.1"/>
    </source>
</evidence>
<dbReference type="Proteomes" id="UP000532936">
    <property type="component" value="Unassembled WGS sequence"/>
</dbReference>
<dbReference type="InterPro" id="IPR005467">
    <property type="entry name" value="His_kinase_dom"/>
</dbReference>
<evidence type="ECO:0000259" key="5">
    <source>
        <dbReference type="PROSITE" id="PS50109"/>
    </source>
</evidence>
<keyword evidence="6" id="KW-0808">Transferase</keyword>
<keyword evidence="3" id="KW-0597">Phosphoprotein</keyword>
<dbReference type="InterPro" id="IPR003594">
    <property type="entry name" value="HATPase_dom"/>
</dbReference>
<dbReference type="SUPFAM" id="SSF55781">
    <property type="entry name" value="GAF domain-like"/>
    <property type="match status" value="1"/>
</dbReference>
<organism evidence="6 7">
    <name type="scientific">Brevundimonas mediterranea</name>
    <dbReference type="NCBI Taxonomy" id="74329"/>
    <lineage>
        <taxon>Bacteria</taxon>
        <taxon>Pseudomonadati</taxon>
        <taxon>Pseudomonadota</taxon>
        <taxon>Alphaproteobacteria</taxon>
        <taxon>Caulobacterales</taxon>
        <taxon>Caulobacteraceae</taxon>
        <taxon>Brevundimonas</taxon>
    </lineage>
</organism>
<comment type="catalytic activity">
    <reaction evidence="1">
        <text>ATP + protein L-histidine = ADP + protein N-phospho-L-histidine.</text>
        <dbReference type="EC" id="2.7.13.3"/>
    </reaction>
</comment>
<dbReference type="EMBL" id="JACIDA010000001">
    <property type="protein sequence ID" value="MBB3871649.1"/>
    <property type="molecule type" value="Genomic_DNA"/>
</dbReference>
<dbReference type="InterPro" id="IPR003661">
    <property type="entry name" value="HisK_dim/P_dom"/>
</dbReference>
<dbReference type="Pfam" id="PF02518">
    <property type="entry name" value="HATPase_c"/>
    <property type="match status" value="1"/>
</dbReference>
<dbReference type="Pfam" id="PF00512">
    <property type="entry name" value="HisKA"/>
    <property type="match status" value="1"/>
</dbReference>
<dbReference type="SUPFAM" id="SSF55874">
    <property type="entry name" value="ATPase domain of HSP90 chaperone/DNA topoisomerase II/histidine kinase"/>
    <property type="match status" value="1"/>
</dbReference>
<proteinExistence type="predicted"/>
<dbReference type="InterPro" id="IPR036890">
    <property type="entry name" value="HATPase_C_sf"/>
</dbReference>
<dbReference type="EC" id="2.7.13.3" evidence="2"/>
<dbReference type="PROSITE" id="PS50109">
    <property type="entry name" value="HIS_KIN"/>
    <property type="match status" value="1"/>
</dbReference>
<dbReference type="PANTHER" id="PTHR43642:SF1">
    <property type="entry name" value="HYBRID SIGNAL TRANSDUCTION HISTIDINE KINASE G"/>
    <property type="match status" value="1"/>
</dbReference>
<dbReference type="Gene3D" id="1.10.510.10">
    <property type="entry name" value="Transferase(Phosphotransferase) domain 1"/>
    <property type="match status" value="1"/>
</dbReference>
<dbReference type="PANTHER" id="PTHR43642">
    <property type="entry name" value="HYBRID SIGNAL TRANSDUCTION HISTIDINE KINASE G"/>
    <property type="match status" value="1"/>
</dbReference>
<protein>
    <recommendedName>
        <fullName evidence="2">histidine kinase</fullName>
        <ecNumber evidence="2">2.7.13.3</ecNumber>
    </recommendedName>
</protein>
<dbReference type="InterPro" id="IPR041664">
    <property type="entry name" value="AAA_16"/>
</dbReference>